<evidence type="ECO:0000313" key="1">
    <source>
        <dbReference type="EMBL" id="CAK9047943.1"/>
    </source>
</evidence>
<dbReference type="InterPro" id="IPR029063">
    <property type="entry name" value="SAM-dependent_MTases_sf"/>
</dbReference>
<gene>
    <name evidence="1" type="ORF">CCMP2556_LOCUS24742</name>
</gene>
<keyword evidence="2" id="KW-1185">Reference proteome</keyword>
<protein>
    <submittedName>
        <fullName evidence="1">Uncharacterized protein</fullName>
    </submittedName>
</protein>
<comment type="caution">
    <text evidence="1">The sequence shown here is derived from an EMBL/GenBank/DDBJ whole genome shotgun (WGS) entry which is preliminary data.</text>
</comment>
<evidence type="ECO:0000313" key="2">
    <source>
        <dbReference type="Proteomes" id="UP001642484"/>
    </source>
</evidence>
<accession>A0ABP0MA46</accession>
<name>A0ABP0MA46_9DINO</name>
<dbReference type="EMBL" id="CAXAMN010016335">
    <property type="protein sequence ID" value="CAK9047943.1"/>
    <property type="molecule type" value="Genomic_DNA"/>
</dbReference>
<dbReference type="SUPFAM" id="SSF53335">
    <property type="entry name" value="S-adenosyl-L-methionine-dependent methyltransferases"/>
    <property type="match status" value="1"/>
</dbReference>
<reference evidence="1 2" key="1">
    <citation type="submission" date="2024-02" db="EMBL/GenBank/DDBJ databases">
        <authorList>
            <person name="Chen Y."/>
            <person name="Shah S."/>
            <person name="Dougan E. K."/>
            <person name="Thang M."/>
            <person name="Chan C."/>
        </authorList>
    </citation>
    <scope>NUCLEOTIDE SEQUENCE [LARGE SCALE GENOMIC DNA]</scope>
</reference>
<proteinExistence type="predicted"/>
<dbReference type="Proteomes" id="UP001642484">
    <property type="component" value="Unassembled WGS sequence"/>
</dbReference>
<sequence length="912" mass="103198">MTDSEDFDVQILENVPEYSEEVVKFNLKHCTTKSWEVRSCVLDPRLFGQNVARPRRYFICWRPDKVEWVAPFSFEDVVMALRSCPTIDPLKYFWKKLPPSTLSPAQEANRSDYDQSKRFFDLQQYAKNERGRTETKDGALMTLTTNSGSIYSQETELRRKLDPHEALATHLLPMTQKMAKLSGGLEPNLLNPRVPSTAVTKMAGNCMNLPSVAATILTSAICLAPKSMQFNPMKDEHPVKFVVDQLTDHSIYTPLSEWVRGLIPGTAATINVIYICLERPEHYLFRRMQQNEQAALKQQRNALQKTAVFHARALAMQAENPEIVYKEAFLKACEEYNAFGTAVSNRKLRIENTMALKLYGLKDHVGLAPQNWAMIERHLHVYRIERSAFGREHLLTERWLLGSNTPGADGVFYQILEMTQEKQTLFLDRVFFLHDLAISRSSPQSTSTIRLSQERWHQEIDQCCLASYIMEAMNIMKKDDGSQLFKKDDVKKLRGRDFMDDLQVTLASADPAFEPCQTSMWQEFSPAQEQDKQNDVAMGLVDQKIIEIDANTSKAQWESDTLKLAKDTSMAAKLLQKVSSNERTDRLAKVTAIKEQNQIGAQVVSQFSAKNCVHVTLATPDAEHKLSQDAVPSAAEGARSLSDVQEAAQLLAGLAMPSTVLEALLNGVTTPGNLVGLVNLTPYDSYVEQVCVHWQRDHGRAAMQLRSFSTSDQTDSVMFSERVLAQKLLQDKLDEREWKSGSTLFEHYPKNYVTPPPQTSLELGNYPMRLVQVSYDPSKKGSAQLTFSLPPAVRAMYSKDAIHVEEWKTLINDFDAKFNVAATMVTEEIVPAEQTVIEPWTNEPATLEELLDQYVVETKICAASPGGMLYLVRAVNRSGEHVNLLEGQKYKLYFVAQMYLTSFCSFQVPLKE</sequence>
<organism evidence="1 2">
    <name type="scientific">Durusdinium trenchii</name>
    <dbReference type="NCBI Taxonomy" id="1381693"/>
    <lineage>
        <taxon>Eukaryota</taxon>
        <taxon>Sar</taxon>
        <taxon>Alveolata</taxon>
        <taxon>Dinophyceae</taxon>
        <taxon>Suessiales</taxon>
        <taxon>Symbiodiniaceae</taxon>
        <taxon>Durusdinium</taxon>
    </lineage>
</organism>